<name>A0A395M4H0_9BACT</name>
<dbReference type="NCBIfam" id="NF002003">
    <property type="entry name" value="PRK00802.1-3"/>
    <property type="match status" value="1"/>
</dbReference>
<reference evidence="6 7" key="1">
    <citation type="journal article" date="2011" name="ISME J.">
        <title>Community ecology of hot spring cyanobacterial mats: predominant populations and their functional potential.</title>
        <authorList>
            <person name="Klatt C.G."/>
            <person name="Wood J.M."/>
            <person name="Rusch D.B."/>
            <person name="Bateson M.M."/>
            <person name="Hamamura N."/>
            <person name="Heidelberg J.F."/>
            <person name="Grossman A.R."/>
            <person name="Bhaya D."/>
            <person name="Cohan F.M."/>
            <person name="Kuhl M."/>
            <person name="Bryant D.A."/>
            <person name="Ward D.M."/>
        </authorList>
    </citation>
    <scope>NUCLEOTIDE SEQUENCE [LARGE SCALE GENOMIC DNA]</scope>
    <source>
        <strain evidence="6">OS</strain>
    </source>
</reference>
<evidence type="ECO:0000256" key="3">
    <source>
        <dbReference type="ARBA" id="ARBA00022801"/>
    </source>
</evidence>
<evidence type="ECO:0000256" key="1">
    <source>
        <dbReference type="ARBA" id="ARBA00009232"/>
    </source>
</evidence>
<dbReference type="FunFam" id="3.10.300.10:FF:000001">
    <property type="entry name" value="Putative 3-methyladenine DNA glycosylase"/>
    <property type="match status" value="1"/>
</dbReference>
<dbReference type="Pfam" id="PF02245">
    <property type="entry name" value="Pur_DNA_glyco"/>
    <property type="match status" value="1"/>
</dbReference>
<dbReference type="GO" id="GO:0003905">
    <property type="term" value="F:alkylbase DNA N-glycosylase activity"/>
    <property type="evidence" value="ECO:0007669"/>
    <property type="project" value="InterPro"/>
</dbReference>
<dbReference type="PANTHER" id="PTHR10429">
    <property type="entry name" value="DNA-3-METHYLADENINE GLYCOSYLASE"/>
    <property type="match status" value="1"/>
</dbReference>
<dbReference type="EC" id="3.2.2.-" evidence="5"/>
<dbReference type="Gene3D" id="3.10.300.10">
    <property type="entry name" value="Methylpurine-DNA glycosylase (MPG)"/>
    <property type="match status" value="1"/>
</dbReference>
<comment type="similarity">
    <text evidence="1 5">Belongs to the DNA glycosylase MPG family.</text>
</comment>
<keyword evidence="4 5" id="KW-0234">DNA repair</keyword>
<dbReference type="GO" id="GO:0003677">
    <property type="term" value="F:DNA binding"/>
    <property type="evidence" value="ECO:0007669"/>
    <property type="project" value="InterPro"/>
</dbReference>
<sequence length="205" mass="22713">MKNRLIEEPLRKLPLDFYEQPTLEVAQALLGQLLVRKVGEKVMVGKIVETEGYIAKIDAACHAYRGITERNRVMFGAAGYAYVYFAYGNHFMLNVVTEPEGEAAAVLIRALEPVAGIDIMQSFRPVKRLVDLLSGPGKLTQAMNITRALNGQSFQSDELFIAHGESVPKKCIGISARVGISQARDLPWRYFIKDNPFVSKGKPSA</sequence>
<protein>
    <recommendedName>
        <fullName evidence="5">Putative 3-methyladenine DNA glycosylase</fullName>
        <ecNumber evidence="5">3.2.2.-</ecNumber>
    </recommendedName>
</protein>
<dbReference type="CDD" id="cd00540">
    <property type="entry name" value="AAG"/>
    <property type="match status" value="1"/>
</dbReference>
<evidence type="ECO:0000256" key="2">
    <source>
        <dbReference type="ARBA" id="ARBA00022763"/>
    </source>
</evidence>
<dbReference type="InterPro" id="IPR003180">
    <property type="entry name" value="MPG"/>
</dbReference>
<proteinExistence type="inferred from homology"/>
<gene>
    <name evidence="6" type="ORF">D0433_01805</name>
</gene>
<dbReference type="EMBL" id="PHFL01000008">
    <property type="protein sequence ID" value="RFM25148.1"/>
    <property type="molecule type" value="Genomic_DNA"/>
</dbReference>
<keyword evidence="2 5" id="KW-0227">DNA damage</keyword>
<evidence type="ECO:0000313" key="7">
    <source>
        <dbReference type="Proteomes" id="UP000266389"/>
    </source>
</evidence>
<dbReference type="SUPFAM" id="SSF50486">
    <property type="entry name" value="FMT C-terminal domain-like"/>
    <property type="match status" value="1"/>
</dbReference>
<keyword evidence="3 5" id="KW-0378">Hydrolase</keyword>
<organism evidence="6 7">
    <name type="scientific">Candidatus Thermochlorobacter aerophilus</name>
    <dbReference type="NCBI Taxonomy" id="1868324"/>
    <lineage>
        <taxon>Bacteria</taxon>
        <taxon>Pseudomonadati</taxon>
        <taxon>Chlorobiota</taxon>
        <taxon>Chlorobiia</taxon>
        <taxon>Chlorobiales</taxon>
        <taxon>Candidatus Thermochlorobacteriaceae</taxon>
        <taxon>Candidatus Thermochlorobacter</taxon>
    </lineage>
</organism>
<dbReference type="InterPro" id="IPR011034">
    <property type="entry name" value="Formyl_transferase-like_C_sf"/>
</dbReference>
<evidence type="ECO:0000313" key="6">
    <source>
        <dbReference type="EMBL" id="RFM25148.1"/>
    </source>
</evidence>
<evidence type="ECO:0000256" key="5">
    <source>
        <dbReference type="HAMAP-Rule" id="MF_00527"/>
    </source>
</evidence>
<dbReference type="GO" id="GO:0006284">
    <property type="term" value="P:base-excision repair"/>
    <property type="evidence" value="ECO:0007669"/>
    <property type="project" value="InterPro"/>
</dbReference>
<comment type="caution">
    <text evidence="6">The sequence shown here is derived from an EMBL/GenBank/DDBJ whole genome shotgun (WGS) entry which is preliminary data.</text>
</comment>
<dbReference type="PANTHER" id="PTHR10429:SF0">
    <property type="entry name" value="DNA-3-METHYLADENINE GLYCOSYLASE"/>
    <property type="match status" value="1"/>
</dbReference>
<keyword evidence="6" id="KW-0326">Glycosidase</keyword>
<dbReference type="AlphaFoldDB" id="A0A395M4H0"/>
<dbReference type="NCBIfam" id="TIGR00567">
    <property type="entry name" value="3mg"/>
    <property type="match status" value="1"/>
</dbReference>
<accession>A0A395M4H0</accession>
<evidence type="ECO:0000256" key="4">
    <source>
        <dbReference type="ARBA" id="ARBA00023204"/>
    </source>
</evidence>
<dbReference type="InterPro" id="IPR036995">
    <property type="entry name" value="MPG_sf"/>
</dbReference>
<dbReference type="HAMAP" id="MF_00527">
    <property type="entry name" value="3MGH"/>
    <property type="match status" value="1"/>
</dbReference>
<dbReference type="Proteomes" id="UP000266389">
    <property type="component" value="Unassembled WGS sequence"/>
</dbReference>